<keyword evidence="3" id="KW-1185">Reference proteome</keyword>
<proteinExistence type="predicted"/>
<protein>
    <submittedName>
        <fullName evidence="2">Uncharacterized protein</fullName>
    </submittedName>
</protein>
<evidence type="ECO:0000313" key="2">
    <source>
        <dbReference type="EMBL" id="KAK2704578.1"/>
    </source>
</evidence>
<name>A0AA88KSF0_ARTSF</name>
<dbReference type="Proteomes" id="UP001187531">
    <property type="component" value="Unassembled WGS sequence"/>
</dbReference>
<feature type="coiled-coil region" evidence="1">
    <location>
        <begin position="16"/>
        <end position="215"/>
    </location>
</feature>
<evidence type="ECO:0000313" key="3">
    <source>
        <dbReference type="Proteomes" id="UP001187531"/>
    </source>
</evidence>
<keyword evidence="1" id="KW-0175">Coiled coil</keyword>
<dbReference type="AlphaFoldDB" id="A0AA88KSF0"/>
<comment type="caution">
    <text evidence="2">The sequence shown here is derived from an EMBL/GenBank/DDBJ whole genome shotgun (WGS) entry which is preliminary data.</text>
</comment>
<reference evidence="2" key="1">
    <citation type="submission" date="2023-07" db="EMBL/GenBank/DDBJ databases">
        <title>Chromosome-level genome assembly of Artemia franciscana.</title>
        <authorList>
            <person name="Jo E."/>
        </authorList>
    </citation>
    <scope>NUCLEOTIDE SEQUENCE</scope>
    <source>
        <tissue evidence="2">Whole body</tissue>
    </source>
</reference>
<gene>
    <name evidence="2" type="ORF">QYM36_016840</name>
</gene>
<accession>A0AA88KSF0</accession>
<sequence>MFQSLKDELILKNESLQGVKDQLRSLNELSDDIQSELDLKNQQVNELQKENNSLKKRQSLSFSRKLASVENTRHLSAEDLKKLLNDTAQHLSATQNEKLSLLNDVANLKAKLNEYSCRSSSGEVKDLQRLIKVKDVEIQKNQKDLTRLKEEVRKLREKELELENCRRDLQKSKALLSPKDQTPIKRRLDDREKEIEKLKGEIQQYKGENKEERKKMKIMI</sequence>
<organism evidence="2 3">
    <name type="scientific">Artemia franciscana</name>
    <name type="common">Brine shrimp</name>
    <name type="synonym">Artemia sanfranciscana</name>
    <dbReference type="NCBI Taxonomy" id="6661"/>
    <lineage>
        <taxon>Eukaryota</taxon>
        <taxon>Metazoa</taxon>
        <taxon>Ecdysozoa</taxon>
        <taxon>Arthropoda</taxon>
        <taxon>Crustacea</taxon>
        <taxon>Branchiopoda</taxon>
        <taxon>Anostraca</taxon>
        <taxon>Artemiidae</taxon>
        <taxon>Artemia</taxon>
    </lineage>
</organism>
<dbReference type="EMBL" id="JAVRJZ010000021">
    <property type="protein sequence ID" value="KAK2704578.1"/>
    <property type="molecule type" value="Genomic_DNA"/>
</dbReference>
<evidence type="ECO:0000256" key="1">
    <source>
        <dbReference type="SAM" id="Coils"/>
    </source>
</evidence>